<accession>A0AAV4BL65</accession>
<dbReference type="Proteomes" id="UP000735302">
    <property type="component" value="Unassembled WGS sequence"/>
</dbReference>
<evidence type="ECO:0000256" key="1">
    <source>
        <dbReference type="SAM" id="MobiDB-lite"/>
    </source>
</evidence>
<protein>
    <submittedName>
        <fullName evidence="2">Uncharacterized protein</fullName>
    </submittedName>
</protein>
<comment type="caution">
    <text evidence="2">The sequence shown here is derived from an EMBL/GenBank/DDBJ whole genome shotgun (WGS) entry which is preliminary data.</text>
</comment>
<proteinExistence type="predicted"/>
<evidence type="ECO:0000313" key="3">
    <source>
        <dbReference type="Proteomes" id="UP000735302"/>
    </source>
</evidence>
<evidence type="ECO:0000313" key="2">
    <source>
        <dbReference type="EMBL" id="GFO21265.1"/>
    </source>
</evidence>
<feature type="compositionally biased region" description="Polar residues" evidence="1">
    <location>
        <begin position="105"/>
        <end position="115"/>
    </location>
</feature>
<gene>
    <name evidence="2" type="ORF">PoB_004777000</name>
</gene>
<feature type="compositionally biased region" description="Gly residues" evidence="1">
    <location>
        <begin position="259"/>
        <end position="275"/>
    </location>
</feature>
<sequence length="325" mass="32732">MRWIESDKRDLVRNRKEGSSKREEKGLRIDVIKSEDHIAVRSASAKSSKTPTNAASASTTESASGTNSFDSGVTTTTTSCDASHDVQPARNEDDLSTVVKDLANLSMTVRPSTAPLSRPPVLSSERTAGAEAISSLSATSRNNLNDSLGGKTTETAGARHISTSGPSGPPADRSTSLHAETTFSGGDHSGARPKVKVPAFRTPVTASFRSSLGTQEPDPEPLSMYAASGKRLSQQNPNSGKPVEGVSEQQTGACVDMESGGGSGGSGGGPAGGSGRAESSGDGSDSGTGGCSSSGNSGTGGGACGGGGGGRRPNTVEEFLQMPVG</sequence>
<feature type="compositionally biased region" description="Basic and acidic residues" evidence="1">
    <location>
        <begin position="1"/>
        <end position="39"/>
    </location>
</feature>
<dbReference type="EMBL" id="BLXT01005251">
    <property type="protein sequence ID" value="GFO21265.1"/>
    <property type="molecule type" value="Genomic_DNA"/>
</dbReference>
<feature type="compositionally biased region" description="Polar residues" evidence="1">
    <location>
        <begin position="134"/>
        <end position="166"/>
    </location>
</feature>
<feature type="compositionally biased region" description="Polar residues" evidence="1">
    <location>
        <begin position="173"/>
        <end position="184"/>
    </location>
</feature>
<feature type="compositionally biased region" description="Polar residues" evidence="1">
    <location>
        <begin position="69"/>
        <end position="81"/>
    </location>
</feature>
<keyword evidence="3" id="KW-1185">Reference proteome</keyword>
<feature type="compositionally biased region" description="Low complexity" evidence="1">
    <location>
        <begin position="42"/>
        <end position="68"/>
    </location>
</feature>
<feature type="compositionally biased region" description="Polar residues" evidence="1">
    <location>
        <begin position="204"/>
        <end position="214"/>
    </location>
</feature>
<reference evidence="2 3" key="1">
    <citation type="journal article" date="2021" name="Elife">
        <title>Chloroplast acquisition without the gene transfer in kleptoplastic sea slugs, Plakobranchus ocellatus.</title>
        <authorList>
            <person name="Maeda T."/>
            <person name="Takahashi S."/>
            <person name="Yoshida T."/>
            <person name="Shimamura S."/>
            <person name="Takaki Y."/>
            <person name="Nagai Y."/>
            <person name="Toyoda A."/>
            <person name="Suzuki Y."/>
            <person name="Arimoto A."/>
            <person name="Ishii H."/>
            <person name="Satoh N."/>
            <person name="Nishiyama T."/>
            <person name="Hasebe M."/>
            <person name="Maruyama T."/>
            <person name="Minagawa J."/>
            <person name="Obokata J."/>
            <person name="Shigenobu S."/>
        </authorList>
    </citation>
    <scope>NUCLEOTIDE SEQUENCE [LARGE SCALE GENOMIC DNA]</scope>
</reference>
<dbReference type="AlphaFoldDB" id="A0AAV4BL65"/>
<feature type="region of interest" description="Disordered" evidence="1">
    <location>
        <begin position="1"/>
        <end position="325"/>
    </location>
</feature>
<name>A0AAV4BL65_9GAST</name>
<organism evidence="2 3">
    <name type="scientific">Plakobranchus ocellatus</name>
    <dbReference type="NCBI Taxonomy" id="259542"/>
    <lineage>
        <taxon>Eukaryota</taxon>
        <taxon>Metazoa</taxon>
        <taxon>Spiralia</taxon>
        <taxon>Lophotrochozoa</taxon>
        <taxon>Mollusca</taxon>
        <taxon>Gastropoda</taxon>
        <taxon>Heterobranchia</taxon>
        <taxon>Euthyneura</taxon>
        <taxon>Panpulmonata</taxon>
        <taxon>Sacoglossa</taxon>
        <taxon>Placobranchoidea</taxon>
        <taxon>Plakobranchidae</taxon>
        <taxon>Plakobranchus</taxon>
    </lineage>
</organism>
<feature type="compositionally biased region" description="Gly residues" evidence="1">
    <location>
        <begin position="284"/>
        <end position="311"/>
    </location>
</feature>